<organism evidence="10 11">
    <name type="scientific">Vavraia culicis (isolate floridensis)</name>
    <name type="common">Microsporidian parasite</name>
    <dbReference type="NCBI Taxonomy" id="948595"/>
    <lineage>
        <taxon>Eukaryota</taxon>
        <taxon>Fungi</taxon>
        <taxon>Fungi incertae sedis</taxon>
        <taxon>Microsporidia</taxon>
        <taxon>Pleistophoridae</taxon>
        <taxon>Vavraia</taxon>
    </lineage>
</organism>
<proteinExistence type="inferred from homology"/>
<dbReference type="OMA" id="PIRLCFQ"/>
<dbReference type="InterPro" id="IPR007722">
    <property type="entry name" value="DCP2_BoxA"/>
</dbReference>
<protein>
    <recommendedName>
        <fullName evidence="9">Nudix hydrolase domain-containing protein</fullName>
    </recommendedName>
</protein>
<evidence type="ECO:0000313" key="10">
    <source>
        <dbReference type="EMBL" id="ELA48074.1"/>
    </source>
</evidence>
<dbReference type="Gene3D" id="1.10.10.1050">
    <property type="entry name" value="Dcp2, box A domain"/>
    <property type="match status" value="1"/>
</dbReference>
<dbReference type="HOGENOM" id="CLU_008108_5_0_1"/>
<dbReference type="RefSeq" id="XP_008073517.1">
    <property type="nucleotide sequence ID" value="XM_008075326.1"/>
</dbReference>
<dbReference type="CDD" id="cd03672">
    <property type="entry name" value="NUDIX_Dcp2p_Nudt20"/>
    <property type="match status" value="1"/>
</dbReference>
<dbReference type="Gene3D" id="3.90.79.10">
    <property type="entry name" value="Nucleoside Triphosphate Pyrophosphohydrolase"/>
    <property type="match status" value="1"/>
</dbReference>
<dbReference type="GeneID" id="19878384"/>
<dbReference type="GO" id="GO:0003723">
    <property type="term" value="F:RNA binding"/>
    <property type="evidence" value="ECO:0007669"/>
    <property type="project" value="UniProtKB-KW"/>
</dbReference>
<dbReference type="GO" id="GO:0000184">
    <property type="term" value="P:nuclear-transcribed mRNA catabolic process, nonsense-mediated decay"/>
    <property type="evidence" value="ECO:0007669"/>
    <property type="project" value="InterPro"/>
</dbReference>
<dbReference type="PROSITE" id="PS00893">
    <property type="entry name" value="NUDIX_BOX"/>
    <property type="match status" value="1"/>
</dbReference>
<dbReference type="InParanoid" id="L2GWR6"/>
<dbReference type="VEuPathDB" id="MicrosporidiaDB:VCUG_00497"/>
<evidence type="ECO:0000256" key="3">
    <source>
        <dbReference type="ARBA" id="ARBA00005279"/>
    </source>
</evidence>
<name>L2GWR6_VAVCU</name>
<sequence length="236" mass="28080">MQYKDILDELVVRFLMNLPKQDYESVERLFFILEEVHWYYIDFMADDNKTFRSFVADILSHINYPPVDIDQSLKAFGEYKYDVPVYGALIFNAQMDHILLNKGCSKRSQFLFPRGKKFMNEAGAQCAIREVYEEIGYDISNKICRIVIRPSGERYTLYLVFNVPVKTRFECQTRNEIAEIRWVSVRDILGKTGNDLKQVRNVYFKIKDRIDKIRTGRFMFDRRAVLREFDRVITSI</sequence>
<evidence type="ECO:0000256" key="2">
    <source>
        <dbReference type="ARBA" id="ARBA00004496"/>
    </source>
</evidence>
<dbReference type="SMART" id="SM01125">
    <property type="entry name" value="DCP2"/>
    <property type="match status" value="1"/>
</dbReference>
<dbReference type="SUPFAM" id="SSF140586">
    <property type="entry name" value="Dcp2 domain-like"/>
    <property type="match status" value="1"/>
</dbReference>
<dbReference type="Pfam" id="PF00293">
    <property type="entry name" value="NUDIX"/>
    <property type="match status" value="1"/>
</dbReference>
<dbReference type="Pfam" id="PF05026">
    <property type="entry name" value="DCP2"/>
    <property type="match status" value="1"/>
</dbReference>
<dbReference type="InterPro" id="IPR015797">
    <property type="entry name" value="NUDIX_hydrolase-like_dom_sf"/>
</dbReference>
<keyword evidence="4" id="KW-0963">Cytoplasm</keyword>
<dbReference type="PANTHER" id="PTHR23114:SF17">
    <property type="entry name" value="M7GPPPN-MRNA HYDROLASE"/>
    <property type="match status" value="1"/>
</dbReference>
<comment type="subcellular location">
    <subcellularLocation>
        <location evidence="2">Cytoplasm</location>
    </subcellularLocation>
</comment>
<dbReference type="PANTHER" id="PTHR23114">
    <property type="entry name" value="M7GPPPN-MRNA HYDROLASE"/>
    <property type="match status" value="1"/>
</dbReference>
<evidence type="ECO:0000256" key="1">
    <source>
        <dbReference type="ARBA" id="ARBA00001936"/>
    </source>
</evidence>
<evidence type="ECO:0000256" key="6">
    <source>
        <dbReference type="ARBA" id="ARBA00022801"/>
    </source>
</evidence>
<dbReference type="EMBL" id="GL877408">
    <property type="protein sequence ID" value="ELA48074.1"/>
    <property type="molecule type" value="Genomic_DNA"/>
</dbReference>
<dbReference type="InterPro" id="IPR000086">
    <property type="entry name" value="NUDIX_hydrolase_dom"/>
</dbReference>
<gene>
    <name evidence="10" type="ORF">VCUG_00497</name>
</gene>
<dbReference type="InterPro" id="IPR036189">
    <property type="entry name" value="DCP2_BoxA_sf"/>
</dbReference>
<dbReference type="OrthoDB" id="18996at2759"/>
<dbReference type="PROSITE" id="PS51462">
    <property type="entry name" value="NUDIX"/>
    <property type="match status" value="1"/>
</dbReference>
<reference evidence="11" key="1">
    <citation type="submission" date="2011-03" db="EMBL/GenBank/DDBJ databases">
        <title>The genome sequence of Vavraia culicis strain floridensis.</title>
        <authorList>
            <consortium name="The Broad Institute Genome Sequencing Platform"/>
            <person name="Cuomo C."/>
            <person name="Becnel J."/>
            <person name="Sanscrainte N."/>
            <person name="Young S.K."/>
            <person name="Zeng Q."/>
            <person name="Gargeya S."/>
            <person name="Fitzgerald M."/>
            <person name="Haas B."/>
            <person name="Abouelleil A."/>
            <person name="Alvarado L."/>
            <person name="Arachchi H.M."/>
            <person name="Berlin A."/>
            <person name="Chapman S.B."/>
            <person name="Gearin G."/>
            <person name="Goldberg J."/>
            <person name="Griggs A."/>
            <person name="Gujja S."/>
            <person name="Hansen M."/>
            <person name="Heiman D."/>
            <person name="Howarth C."/>
            <person name="Larimer J."/>
            <person name="Lui A."/>
            <person name="MacDonald P.J.P."/>
            <person name="McCowen C."/>
            <person name="Montmayeur A."/>
            <person name="Murphy C."/>
            <person name="Neiman D."/>
            <person name="Pearson M."/>
            <person name="Priest M."/>
            <person name="Roberts A."/>
            <person name="Saif S."/>
            <person name="Shea T."/>
            <person name="Sisk P."/>
            <person name="Stolte C."/>
            <person name="Sykes S."/>
            <person name="Wortman J."/>
            <person name="Nusbaum C."/>
            <person name="Birren B."/>
        </authorList>
    </citation>
    <scope>NUCLEOTIDE SEQUENCE [LARGE SCALE GENOMIC DNA]</scope>
    <source>
        <strain evidence="11">floridensis</strain>
    </source>
</reference>
<evidence type="ECO:0000259" key="9">
    <source>
        <dbReference type="PROSITE" id="PS51462"/>
    </source>
</evidence>
<keyword evidence="11" id="KW-1185">Reference proteome</keyword>
<dbReference type="STRING" id="948595.L2GWR6"/>
<dbReference type="GO" id="GO:0005737">
    <property type="term" value="C:cytoplasm"/>
    <property type="evidence" value="ECO:0007669"/>
    <property type="project" value="UniProtKB-SubCell"/>
</dbReference>
<keyword evidence="6" id="KW-0378">Hydrolase</keyword>
<keyword evidence="7" id="KW-0694">RNA-binding</keyword>
<comment type="cofactor">
    <cofactor evidence="1">
        <name>Mn(2+)</name>
        <dbReference type="ChEBI" id="CHEBI:29035"/>
    </cofactor>
</comment>
<accession>L2GWR6</accession>
<evidence type="ECO:0000256" key="7">
    <source>
        <dbReference type="ARBA" id="ARBA00022884"/>
    </source>
</evidence>
<evidence type="ECO:0000313" key="11">
    <source>
        <dbReference type="Proteomes" id="UP000011081"/>
    </source>
</evidence>
<dbReference type="GO" id="GO:0140933">
    <property type="term" value="F:5'-(N(7)-methylguanosine 5'-triphospho)-[mRNA] hydrolase activity"/>
    <property type="evidence" value="ECO:0007669"/>
    <property type="project" value="InterPro"/>
</dbReference>
<comment type="similarity">
    <text evidence="3">Belongs to the Nudix hydrolase family. DCP2 subfamily.</text>
</comment>
<dbReference type="GO" id="GO:0000290">
    <property type="term" value="P:deadenylation-dependent decapping of nuclear-transcribed mRNA"/>
    <property type="evidence" value="ECO:0007669"/>
    <property type="project" value="InterPro"/>
</dbReference>
<dbReference type="SUPFAM" id="SSF55811">
    <property type="entry name" value="Nudix"/>
    <property type="match status" value="1"/>
</dbReference>
<dbReference type="InterPro" id="IPR020084">
    <property type="entry name" value="NUDIX_hydrolase_CS"/>
</dbReference>
<feature type="domain" description="Nudix hydrolase" evidence="9">
    <location>
        <begin position="81"/>
        <end position="208"/>
    </location>
</feature>
<keyword evidence="5" id="KW-0479">Metal-binding</keyword>
<evidence type="ECO:0000256" key="4">
    <source>
        <dbReference type="ARBA" id="ARBA00022490"/>
    </source>
</evidence>
<evidence type="ECO:0000256" key="5">
    <source>
        <dbReference type="ARBA" id="ARBA00022723"/>
    </source>
</evidence>
<dbReference type="InterPro" id="IPR044099">
    <property type="entry name" value="Dcp2_NUDIX"/>
</dbReference>
<dbReference type="GO" id="GO:0030145">
    <property type="term" value="F:manganese ion binding"/>
    <property type="evidence" value="ECO:0007669"/>
    <property type="project" value="InterPro"/>
</dbReference>
<keyword evidence="8" id="KW-0464">Manganese</keyword>
<dbReference type="AlphaFoldDB" id="L2GWR6"/>
<dbReference type="Proteomes" id="UP000011081">
    <property type="component" value="Unassembled WGS sequence"/>
</dbReference>
<evidence type="ECO:0000256" key="8">
    <source>
        <dbReference type="ARBA" id="ARBA00023211"/>
    </source>
</evidence>